<dbReference type="SUPFAM" id="SSF81606">
    <property type="entry name" value="PP2C-like"/>
    <property type="match status" value="1"/>
</dbReference>
<dbReference type="SMART" id="SM00332">
    <property type="entry name" value="PP2Cc"/>
    <property type="match status" value="1"/>
</dbReference>
<dbReference type="EMBL" id="MGIR01000010">
    <property type="protein sequence ID" value="OGM90654.1"/>
    <property type="molecule type" value="Genomic_DNA"/>
</dbReference>
<proteinExistence type="predicted"/>
<dbReference type="AlphaFoldDB" id="A0A1F8DPW1"/>
<evidence type="ECO:0000313" key="2">
    <source>
        <dbReference type="EMBL" id="OGM90654.1"/>
    </source>
</evidence>
<dbReference type="Pfam" id="PF00481">
    <property type="entry name" value="PP2C"/>
    <property type="match status" value="1"/>
</dbReference>
<comment type="caution">
    <text evidence="2">The sequence shown here is derived from an EMBL/GenBank/DDBJ whole genome shotgun (WGS) entry which is preliminary data.</text>
</comment>
<gene>
    <name evidence="2" type="ORF">A3A20_00925</name>
</gene>
<dbReference type="InterPro" id="IPR015655">
    <property type="entry name" value="PP2C"/>
</dbReference>
<dbReference type="CDD" id="cd00143">
    <property type="entry name" value="PP2Cc"/>
    <property type="match status" value="1"/>
</dbReference>
<evidence type="ECO:0000259" key="1">
    <source>
        <dbReference type="PROSITE" id="PS51746"/>
    </source>
</evidence>
<dbReference type="InterPro" id="IPR036457">
    <property type="entry name" value="PPM-type-like_dom_sf"/>
</dbReference>
<protein>
    <recommendedName>
        <fullName evidence="1">PPM-type phosphatase domain-containing protein</fullName>
    </recommendedName>
</protein>
<accession>A0A1F8DPW1</accession>
<name>A0A1F8DPW1_9BACT</name>
<reference evidence="2 3" key="1">
    <citation type="journal article" date="2016" name="Nat. Commun.">
        <title>Thousands of microbial genomes shed light on interconnected biogeochemical processes in an aquifer system.</title>
        <authorList>
            <person name="Anantharaman K."/>
            <person name="Brown C.T."/>
            <person name="Hug L.A."/>
            <person name="Sharon I."/>
            <person name="Castelle C.J."/>
            <person name="Probst A.J."/>
            <person name="Thomas B.C."/>
            <person name="Singh A."/>
            <person name="Wilkins M.J."/>
            <person name="Karaoz U."/>
            <person name="Brodie E.L."/>
            <person name="Williams K.H."/>
            <person name="Hubbard S.S."/>
            <person name="Banfield J.F."/>
        </authorList>
    </citation>
    <scope>NUCLEOTIDE SEQUENCE [LARGE SCALE GENOMIC DNA]</scope>
</reference>
<dbReference type="GO" id="GO:0004722">
    <property type="term" value="F:protein serine/threonine phosphatase activity"/>
    <property type="evidence" value="ECO:0007669"/>
    <property type="project" value="InterPro"/>
</dbReference>
<sequence>MLSICLFFEIPYRKDVTMMEGYFTVASERGTRSYQEDRHVVGFYEAGGRSVLLLAVMDGHRGSKVAELCAKELPRQFQEALGKYSTNIVDVLLNVVEHLHKMTFDMLSGSTISLVVLPKDEWKAYVAILGDSPVIVSDREGMLLVSPEHNARTNLLEREAAVRKGAEYDGGYLYGPNSWQGLQMSRALGNRDLTQFLNREPEVYAVDLGEKSFVIVATDGIFDPGHATTKHEVERLSEMVANGTNAEGLVQDAVKRQTRDNATAIVWRTKKN</sequence>
<dbReference type="InterPro" id="IPR001932">
    <property type="entry name" value="PPM-type_phosphatase-like_dom"/>
</dbReference>
<dbReference type="Gene3D" id="3.60.40.10">
    <property type="entry name" value="PPM-type phosphatase domain"/>
    <property type="match status" value="1"/>
</dbReference>
<dbReference type="Proteomes" id="UP000178946">
    <property type="component" value="Unassembled WGS sequence"/>
</dbReference>
<dbReference type="PROSITE" id="PS51746">
    <property type="entry name" value="PPM_2"/>
    <property type="match status" value="1"/>
</dbReference>
<dbReference type="PANTHER" id="PTHR47992">
    <property type="entry name" value="PROTEIN PHOSPHATASE"/>
    <property type="match status" value="1"/>
</dbReference>
<feature type="domain" description="PPM-type phosphatase" evidence="1">
    <location>
        <begin position="22"/>
        <end position="269"/>
    </location>
</feature>
<evidence type="ECO:0000313" key="3">
    <source>
        <dbReference type="Proteomes" id="UP000178946"/>
    </source>
</evidence>
<dbReference type="STRING" id="1802557.A3A20_00925"/>
<organism evidence="2 3">
    <name type="scientific">Candidatus Wolfebacteria bacterium RIFCSPLOWO2_01_FULL_45_19</name>
    <dbReference type="NCBI Taxonomy" id="1802557"/>
    <lineage>
        <taxon>Bacteria</taxon>
        <taxon>Candidatus Wolfeibacteriota</taxon>
    </lineage>
</organism>